<sequence>MLSSKYVIRAPGTPYQAVVPVDPIFRRCVLKMIFSYQFNALRRDQRCLLYVRSRPDRLLQQHFTAMVYIERDNGSIHEGLYECFMDIDQWSRHMDTIGITMNVADFSSVLEDSLKKPNMVSASIASGESSVQVVIRYQLAETIIRKGRVDLRLLEPKSDACTNALQSLLIGIHHEKHTPICTIKMEISMDEVNVDQKCKDNAPGINEAPTCVLENSEQLKRPSIADPVLRQRKRTRGAKLLHQM</sequence>
<dbReference type="AlphaFoldDB" id="F0WCY1"/>
<evidence type="ECO:0000313" key="1">
    <source>
        <dbReference type="EMBL" id="CCA19052.1"/>
    </source>
</evidence>
<proteinExistence type="predicted"/>
<dbReference type="EMBL" id="FR824107">
    <property type="protein sequence ID" value="CCA19052.1"/>
    <property type="molecule type" value="Genomic_DNA"/>
</dbReference>
<accession>F0WCY1</accession>
<protein>
    <submittedName>
        <fullName evidence="1">AlNc14C62G4506 protein</fullName>
    </submittedName>
</protein>
<gene>
    <name evidence="1" type="primary">AlNc14C62G4506</name>
    <name evidence="1" type="ORF">ALNC14_051950</name>
</gene>
<organism evidence="1">
    <name type="scientific">Albugo laibachii Nc14</name>
    <dbReference type="NCBI Taxonomy" id="890382"/>
    <lineage>
        <taxon>Eukaryota</taxon>
        <taxon>Sar</taxon>
        <taxon>Stramenopiles</taxon>
        <taxon>Oomycota</taxon>
        <taxon>Peronosporomycetes</taxon>
        <taxon>Albuginales</taxon>
        <taxon>Albuginaceae</taxon>
        <taxon>Albugo</taxon>
    </lineage>
</organism>
<dbReference type="HOGENOM" id="CLU_1139730_0_0_1"/>
<reference evidence="1" key="1">
    <citation type="journal article" date="2011" name="PLoS Biol.">
        <title>Gene gain and loss during evolution of obligate parasitism in the white rust pathogen of Arabidopsis thaliana.</title>
        <authorList>
            <person name="Kemen E."/>
            <person name="Gardiner A."/>
            <person name="Schultz-Larsen T."/>
            <person name="Kemen A.C."/>
            <person name="Balmuth A.L."/>
            <person name="Robert-Seilaniantz A."/>
            <person name="Bailey K."/>
            <person name="Holub E."/>
            <person name="Studholme D.J."/>
            <person name="Maclean D."/>
            <person name="Jones J.D."/>
        </authorList>
    </citation>
    <scope>NUCLEOTIDE SEQUENCE</scope>
</reference>
<name>F0WCY1_9STRA</name>
<reference evidence="1" key="2">
    <citation type="submission" date="2011-02" db="EMBL/GenBank/DDBJ databases">
        <authorList>
            <person name="MacLean D."/>
        </authorList>
    </citation>
    <scope>NUCLEOTIDE SEQUENCE</scope>
</reference>